<keyword evidence="1" id="KW-0812">Transmembrane</keyword>
<evidence type="ECO:0000256" key="1">
    <source>
        <dbReference type="SAM" id="Phobius"/>
    </source>
</evidence>
<name>A0ABP1PI13_9HEXA</name>
<organism evidence="3 4">
    <name type="scientific">Orchesella dallaii</name>
    <dbReference type="NCBI Taxonomy" id="48710"/>
    <lineage>
        <taxon>Eukaryota</taxon>
        <taxon>Metazoa</taxon>
        <taxon>Ecdysozoa</taxon>
        <taxon>Arthropoda</taxon>
        <taxon>Hexapoda</taxon>
        <taxon>Collembola</taxon>
        <taxon>Entomobryomorpha</taxon>
        <taxon>Entomobryoidea</taxon>
        <taxon>Orchesellidae</taxon>
        <taxon>Orchesellinae</taxon>
        <taxon>Orchesella</taxon>
    </lineage>
</organism>
<evidence type="ECO:0000256" key="2">
    <source>
        <dbReference type="SAM" id="SignalP"/>
    </source>
</evidence>
<evidence type="ECO:0000313" key="3">
    <source>
        <dbReference type="EMBL" id="CAL8068330.1"/>
    </source>
</evidence>
<keyword evidence="2" id="KW-0732">Signal</keyword>
<keyword evidence="1" id="KW-1133">Transmembrane helix</keyword>
<gene>
    <name evidence="3" type="ORF">ODALV1_LOCUS218</name>
</gene>
<accession>A0ABP1PI13</accession>
<dbReference type="EMBL" id="CAXLJM020000001">
    <property type="protein sequence ID" value="CAL8068330.1"/>
    <property type="molecule type" value="Genomic_DNA"/>
</dbReference>
<evidence type="ECO:0008006" key="5">
    <source>
        <dbReference type="Google" id="ProtNLM"/>
    </source>
</evidence>
<evidence type="ECO:0000313" key="4">
    <source>
        <dbReference type="Proteomes" id="UP001642540"/>
    </source>
</evidence>
<feature type="chain" id="PRO_5045116281" description="Glycoprotein" evidence="2">
    <location>
        <begin position="24"/>
        <end position="521"/>
    </location>
</feature>
<keyword evidence="1" id="KW-0472">Membrane</keyword>
<protein>
    <recommendedName>
        <fullName evidence="5">Glycoprotein</fullName>
    </recommendedName>
</protein>
<dbReference type="Proteomes" id="UP001642540">
    <property type="component" value="Unassembled WGS sequence"/>
</dbReference>
<keyword evidence="4" id="KW-1185">Reference proteome</keyword>
<sequence length="521" mass="58822">MISLRIIFLLGLCLMESKLSIRANPESEPFIRDCLIHKVTGESTTLQNPQIKSHAFLPSFFGTSTTLSYTTHQISDFNFAPGPNQTDYLNEDFNPEENEVDSLSGFFRFTFKLSSFCVTVLIETLKFNETLIAIQKSGYGTSEQTLFLIEAFPLNKHNEVINGFANDLFNSDGIPFHAPIVFVNQNLQEISMFCYFCPMSLGRIQPVIIDNITNIWNHLVNQHSLLNSNGYGHLVVVPVSIVYAVSQKQISTCLNNYSRKRIRTNHFGEHVNCTVSEFWLIASTQSQLNISLTFDASKKIDGNNYQKWMLQLRYGEGLAQLVPNVYTYTRGSLIIVEQMKLDLMACLDGEDLKVLDFSIISALDLISWSIGRQVISINRNILCKVDQAAEGFALPYGYTVRIWRNLGKRFSQVIETILSSGDYIRLRRLEAGLASIQLGKSNIEKAGHFIKPNPIGLKSAIGVGCGLSFSVGCLLLIWWCIGMSKIWRKKIKSQMVFLRQEIHMRIHGPAVNFRINVNAIS</sequence>
<comment type="caution">
    <text evidence="3">The sequence shown here is derived from an EMBL/GenBank/DDBJ whole genome shotgun (WGS) entry which is preliminary data.</text>
</comment>
<feature type="signal peptide" evidence="2">
    <location>
        <begin position="1"/>
        <end position="23"/>
    </location>
</feature>
<reference evidence="3 4" key="1">
    <citation type="submission" date="2024-08" db="EMBL/GenBank/DDBJ databases">
        <authorList>
            <person name="Cucini C."/>
            <person name="Frati F."/>
        </authorList>
    </citation>
    <scope>NUCLEOTIDE SEQUENCE [LARGE SCALE GENOMIC DNA]</scope>
</reference>
<feature type="transmembrane region" description="Helical" evidence="1">
    <location>
        <begin position="460"/>
        <end position="481"/>
    </location>
</feature>
<proteinExistence type="predicted"/>